<feature type="domain" description="Aldehyde dehydrogenase" evidence="4">
    <location>
        <begin position="4"/>
        <end position="169"/>
    </location>
</feature>
<organism evidence="5 6">
    <name type="scientific">Neocucurbitaria cava</name>
    <dbReference type="NCBI Taxonomy" id="798079"/>
    <lineage>
        <taxon>Eukaryota</taxon>
        <taxon>Fungi</taxon>
        <taxon>Dikarya</taxon>
        <taxon>Ascomycota</taxon>
        <taxon>Pezizomycotina</taxon>
        <taxon>Dothideomycetes</taxon>
        <taxon>Pleosporomycetidae</taxon>
        <taxon>Pleosporales</taxon>
        <taxon>Pleosporineae</taxon>
        <taxon>Cucurbitariaceae</taxon>
        <taxon>Neocucurbitaria</taxon>
    </lineage>
</organism>
<protein>
    <recommendedName>
        <fullName evidence="2">aldehyde dehydrogenase (NAD(+))</fullName>
        <ecNumber evidence="2">1.2.1.3</ecNumber>
    </recommendedName>
</protein>
<comment type="catalytic activity">
    <reaction evidence="3">
        <text>an aldehyde + NAD(+) + H2O = a carboxylate + NADH + 2 H(+)</text>
        <dbReference type="Rhea" id="RHEA:16185"/>
        <dbReference type="ChEBI" id="CHEBI:15377"/>
        <dbReference type="ChEBI" id="CHEBI:15378"/>
        <dbReference type="ChEBI" id="CHEBI:17478"/>
        <dbReference type="ChEBI" id="CHEBI:29067"/>
        <dbReference type="ChEBI" id="CHEBI:57540"/>
        <dbReference type="ChEBI" id="CHEBI:57945"/>
        <dbReference type="EC" id="1.2.1.3"/>
    </reaction>
</comment>
<dbReference type="SUPFAM" id="SSF53720">
    <property type="entry name" value="ALDH-like"/>
    <property type="match status" value="1"/>
</dbReference>
<dbReference type="InterPro" id="IPR016163">
    <property type="entry name" value="Ald_DH_C"/>
</dbReference>
<sequence>MELYNVGDPLESTTNVGPVISRAAVTSIQAQIDDALAKGAIDATPENSTFQNLPSEGHYISPRLLVNTNHSMTIMKEETFGPVIPVSKVSGDNEAVKLMNDSDYGLTASVWTKDIAKGEELIEKLDAGTVFVNRCDYPNPDLAWTGWKNSGLGCTLGPRAFDAFFKLKSFHVKEVQM</sequence>
<name>A0A9W9CHY0_9PLEO</name>
<dbReference type="Gene3D" id="3.40.309.10">
    <property type="entry name" value="Aldehyde Dehydrogenase, Chain A, domain 2"/>
    <property type="match status" value="1"/>
</dbReference>
<reference evidence="5" key="1">
    <citation type="submission" date="2022-10" db="EMBL/GenBank/DDBJ databases">
        <title>Tapping the CABI collections for fungal endophytes: first genome assemblies for Collariella, Neodidymelliopsis, Ascochyta clinopodiicola, Didymella pomorum, Didymosphaeria variabile, Neocosmospora piperis and Neocucurbitaria cava.</title>
        <authorList>
            <person name="Hill R."/>
        </authorList>
    </citation>
    <scope>NUCLEOTIDE SEQUENCE</scope>
    <source>
        <strain evidence="5">IMI 356814</strain>
    </source>
</reference>
<dbReference type="AlphaFoldDB" id="A0A9W9CHY0"/>
<dbReference type="GO" id="GO:0004029">
    <property type="term" value="F:aldehyde dehydrogenase (NAD+) activity"/>
    <property type="evidence" value="ECO:0007669"/>
    <property type="project" value="UniProtKB-EC"/>
</dbReference>
<accession>A0A9W9CHY0</accession>
<evidence type="ECO:0000256" key="2">
    <source>
        <dbReference type="ARBA" id="ARBA00024226"/>
    </source>
</evidence>
<dbReference type="OrthoDB" id="310895at2759"/>
<dbReference type="Gene3D" id="3.40.605.10">
    <property type="entry name" value="Aldehyde Dehydrogenase, Chain A, domain 1"/>
    <property type="match status" value="1"/>
</dbReference>
<evidence type="ECO:0000259" key="4">
    <source>
        <dbReference type="Pfam" id="PF00171"/>
    </source>
</evidence>
<gene>
    <name evidence="5" type="ORF">N0V83_010341</name>
</gene>
<dbReference type="InterPro" id="IPR016162">
    <property type="entry name" value="Ald_DH_N"/>
</dbReference>
<dbReference type="Pfam" id="PF00171">
    <property type="entry name" value="Aldedh"/>
    <property type="match status" value="1"/>
</dbReference>
<dbReference type="EMBL" id="JAPEUY010000020">
    <property type="protein sequence ID" value="KAJ4363221.1"/>
    <property type="molecule type" value="Genomic_DNA"/>
</dbReference>
<evidence type="ECO:0000256" key="3">
    <source>
        <dbReference type="ARBA" id="ARBA00049194"/>
    </source>
</evidence>
<evidence type="ECO:0000313" key="5">
    <source>
        <dbReference type="EMBL" id="KAJ4363221.1"/>
    </source>
</evidence>
<comment type="similarity">
    <text evidence="1">Belongs to the aldehyde dehydrogenase family.</text>
</comment>
<evidence type="ECO:0000256" key="1">
    <source>
        <dbReference type="ARBA" id="ARBA00009986"/>
    </source>
</evidence>
<dbReference type="InterPro" id="IPR015590">
    <property type="entry name" value="Aldehyde_DH_dom"/>
</dbReference>
<evidence type="ECO:0000313" key="6">
    <source>
        <dbReference type="Proteomes" id="UP001140560"/>
    </source>
</evidence>
<dbReference type="EC" id="1.2.1.3" evidence="2"/>
<dbReference type="Proteomes" id="UP001140560">
    <property type="component" value="Unassembled WGS sequence"/>
</dbReference>
<comment type="caution">
    <text evidence="5">The sequence shown here is derived from an EMBL/GenBank/DDBJ whole genome shotgun (WGS) entry which is preliminary data.</text>
</comment>
<dbReference type="PANTHER" id="PTHR11699">
    <property type="entry name" value="ALDEHYDE DEHYDROGENASE-RELATED"/>
    <property type="match status" value="1"/>
</dbReference>
<proteinExistence type="inferred from homology"/>
<keyword evidence="6" id="KW-1185">Reference proteome</keyword>
<dbReference type="InterPro" id="IPR016161">
    <property type="entry name" value="Ald_DH/histidinol_DH"/>
</dbReference>